<dbReference type="AlphaFoldDB" id="A0AA38Z1F5"/>
<reference evidence="2 3" key="1">
    <citation type="journal article" date="2023" name="BMC Biotechnol.">
        <title>Vitis rotundifolia cv Carlos genome sequencing.</title>
        <authorList>
            <person name="Huff M."/>
            <person name="Hulse-Kemp A."/>
            <person name="Scheffler B."/>
            <person name="Youngblood R."/>
            <person name="Simpson S."/>
            <person name="Babiker E."/>
            <person name="Staton M."/>
        </authorList>
    </citation>
    <scope>NUCLEOTIDE SEQUENCE [LARGE SCALE GENOMIC DNA]</scope>
    <source>
        <tissue evidence="2">Leaf</tissue>
    </source>
</reference>
<accession>A0AA38Z1F5</accession>
<evidence type="ECO:0000313" key="3">
    <source>
        <dbReference type="Proteomes" id="UP001168098"/>
    </source>
</evidence>
<name>A0AA38Z1F5_VITRO</name>
<sequence>MVEGTSMGGGIEASFGQAFFEGVGLTTMDLDKRLRCLSRNPILKLEAISSSSFSSLQIIVSTTRSTPSSGSSLENEDDEDDETNGEDEDVGGEVLTLQTGQAVGFFFF</sequence>
<evidence type="ECO:0000256" key="1">
    <source>
        <dbReference type="SAM" id="MobiDB-lite"/>
    </source>
</evidence>
<feature type="compositionally biased region" description="Low complexity" evidence="1">
    <location>
        <begin position="62"/>
        <end position="73"/>
    </location>
</feature>
<feature type="compositionally biased region" description="Acidic residues" evidence="1">
    <location>
        <begin position="74"/>
        <end position="91"/>
    </location>
</feature>
<dbReference type="EMBL" id="JARBHA010000015">
    <property type="protein sequence ID" value="KAJ9680219.1"/>
    <property type="molecule type" value="Genomic_DNA"/>
</dbReference>
<proteinExistence type="predicted"/>
<evidence type="ECO:0000313" key="2">
    <source>
        <dbReference type="EMBL" id="KAJ9680219.1"/>
    </source>
</evidence>
<keyword evidence="3" id="KW-1185">Reference proteome</keyword>
<protein>
    <submittedName>
        <fullName evidence="2">Uncharacterized protein</fullName>
    </submittedName>
</protein>
<comment type="caution">
    <text evidence="2">The sequence shown here is derived from an EMBL/GenBank/DDBJ whole genome shotgun (WGS) entry which is preliminary data.</text>
</comment>
<organism evidence="2 3">
    <name type="scientific">Vitis rotundifolia</name>
    <name type="common">Muscadine grape</name>
    <dbReference type="NCBI Taxonomy" id="103349"/>
    <lineage>
        <taxon>Eukaryota</taxon>
        <taxon>Viridiplantae</taxon>
        <taxon>Streptophyta</taxon>
        <taxon>Embryophyta</taxon>
        <taxon>Tracheophyta</taxon>
        <taxon>Spermatophyta</taxon>
        <taxon>Magnoliopsida</taxon>
        <taxon>eudicotyledons</taxon>
        <taxon>Gunneridae</taxon>
        <taxon>Pentapetalae</taxon>
        <taxon>rosids</taxon>
        <taxon>Vitales</taxon>
        <taxon>Vitaceae</taxon>
        <taxon>Viteae</taxon>
        <taxon>Vitis</taxon>
    </lineage>
</organism>
<gene>
    <name evidence="2" type="ORF">PVL29_019505</name>
</gene>
<dbReference type="Proteomes" id="UP001168098">
    <property type="component" value="Unassembled WGS sequence"/>
</dbReference>
<feature type="region of interest" description="Disordered" evidence="1">
    <location>
        <begin position="62"/>
        <end position="93"/>
    </location>
</feature>